<gene>
    <name evidence="4" type="ORF">HDK90DRAFT_548416</name>
</gene>
<accession>A0ABR1YVX1</accession>
<sequence length="484" mass="53704">MAPTLKLLLCAPLLLGASHAAASQRPSLATAAATPAPVLPQYVQVLLARLNPPDFQNRRCTSLGCWNKLLFKRESNDAEVFIPPPMINTSMPRVNATDRGWHVSNGITMPPLTQTACPIKPRPISGTSTWDGLCKMPCMRQYMTPVVKLITYYDQRNCTEPNKCKKKAKKCKGTQKAVTYSYGARWGDAYGDRIPQETLFGIAGINYKSASLPEHCNKTKSRKTSTSSKHRRATIIVPVTATVRPTHRARGLDSQHSDGYRSLPLADKYLNQEESHNMPLGAGGHEYGIPSLGKFEPGVSFSPTPVNSAPTVCLSKRRNRGSKSRKNRQPECTDAASCYMRCRKMREKEEIISGIVVWLLLIGLGTVVAVLIGRKVYKKIQDRRSRSRRRREPSGESGNIQEPPTEEVVEVVEVEPRPEERPVREKDVDVPTVIVEEPTPTNPRSVDGASNDEIQRVDRGRLRANRASGSDVYGSEGSARLRHE</sequence>
<dbReference type="Proteomes" id="UP001492380">
    <property type="component" value="Unassembled WGS sequence"/>
</dbReference>
<feature type="region of interest" description="Disordered" evidence="1">
    <location>
        <begin position="381"/>
        <end position="484"/>
    </location>
</feature>
<evidence type="ECO:0000313" key="4">
    <source>
        <dbReference type="EMBL" id="KAK8240292.1"/>
    </source>
</evidence>
<name>A0ABR1YVX1_9PEZI</name>
<feature type="compositionally biased region" description="Acidic residues" evidence="1">
    <location>
        <begin position="404"/>
        <end position="413"/>
    </location>
</feature>
<keyword evidence="3" id="KW-0732">Signal</keyword>
<keyword evidence="2" id="KW-0472">Membrane</keyword>
<keyword evidence="2" id="KW-0812">Transmembrane</keyword>
<feature type="transmembrane region" description="Helical" evidence="2">
    <location>
        <begin position="351"/>
        <end position="373"/>
    </location>
</feature>
<evidence type="ECO:0000256" key="2">
    <source>
        <dbReference type="SAM" id="Phobius"/>
    </source>
</evidence>
<protein>
    <recommendedName>
        <fullName evidence="6">Transmembrane protein</fullName>
    </recommendedName>
</protein>
<evidence type="ECO:0008006" key="6">
    <source>
        <dbReference type="Google" id="ProtNLM"/>
    </source>
</evidence>
<keyword evidence="5" id="KW-1185">Reference proteome</keyword>
<feature type="chain" id="PRO_5047010967" description="Transmembrane protein" evidence="3">
    <location>
        <begin position="24"/>
        <end position="484"/>
    </location>
</feature>
<feature type="signal peptide" evidence="3">
    <location>
        <begin position="1"/>
        <end position="23"/>
    </location>
</feature>
<proteinExistence type="predicted"/>
<keyword evidence="2" id="KW-1133">Transmembrane helix</keyword>
<organism evidence="4 5">
    <name type="scientific">Phyllosticta capitalensis</name>
    <dbReference type="NCBI Taxonomy" id="121624"/>
    <lineage>
        <taxon>Eukaryota</taxon>
        <taxon>Fungi</taxon>
        <taxon>Dikarya</taxon>
        <taxon>Ascomycota</taxon>
        <taxon>Pezizomycotina</taxon>
        <taxon>Dothideomycetes</taxon>
        <taxon>Dothideomycetes incertae sedis</taxon>
        <taxon>Botryosphaeriales</taxon>
        <taxon>Phyllostictaceae</taxon>
        <taxon>Phyllosticta</taxon>
    </lineage>
</organism>
<feature type="region of interest" description="Disordered" evidence="1">
    <location>
        <begin position="306"/>
        <end position="333"/>
    </location>
</feature>
<evidence type="ECO:0000313" key="5">
    <source>
        <dbReference type="Proteomes" id="UP001492380"/>
    </source>
</evidence>
<feature type="compositionally biased region" description="Basic and acidic residues" evidence="1">
    <location>
        <begin position="414"/>
        <end position="429"/>
    </location>
</feature>
<evidence type="ECO:0000256" key="3">
    <source>
        <dbReference type="SAM" id="SignalP"/>
    </source>
</evidence>
<dbReference type="EMBL" id="JBBWRZ010000003">
    <property type="protein sequence ID" value="KAK8240292.1"/>
    <property type="molecule type" value="Genomic_DNA"/>
</dbReference>
<reference evidence="4 5" key="1">
    <citation type="submission" date="2024-04" db="EMBL/GenBank/DDBJ databases">
        <title>Phyllosticta paracitricarpa is synonymous to the EU quarantine fungus P. citricarpa based on phylogenomic analyses.</title>
        <authorList>
            <consortium name="Lawrence Berkeley National Laboratory"/>
            <person name="Van Ingen-Buijs V.A."/>
            <person name="Van Westerhoven A.C."/>
            <person name="Haridas S."/>
            <person name="Skiadas P."/>
            <person name="Martin F."/>
            <person name="Groenewald J.Z."/>
            <person name="Crous P.W."/>
            <person name="Seidl M.F."/>
        </authorList>
    </citation>
    <scope>NUCLEOTIDE SEQUENCE [LARGE SCALE GENOMIC DNA]</scope>
    <source>
        <strain evidence="4 5">CBS 123374</strain>
    </source>
</reference>
<comment type="caution">
    <text evidence="4">The sequence shown here is derived from an EMBL/GenBank/DDBJ whole genome shotgun (WGS) entry which is preliminary data.</text>
</comment>
<evidence type="ECO:0000256" key="1">
    <source>
        <dbReference type="SAM" id="MobiDB-lite"/>
    </source>
</evidence>
<feature type="compositionally biased region" description="Basic residues" evidence="1">
    <location>
        <begin position="315"/>
        <end position="327"/>
    </location>
</feature>